<dbReference type="EMBL" id="JACJLT010000185">
    <property type="protein sequence ID" value="MBM6876120.1"/>
    <property type="molecule type" value="Genomic_DNA"/>
</dbReference>
<dbReference type="InterPro" id="IPR011639">
    <property type="entry name" value="MethylTrfase_TaqI-like_dom"/>
</dbReference>
<evidence type="ECO:0000256" key="1">
    <source>
        <dbReference type="ARBA" id="ARBA00011900"/>
    </source>
</evidence>
<dbReference type="InterPro" id="IPR002052">
    <property type="entry name" value="DNA_methylase_N6_adenine_CS"/>
</dbReference>
<dbReference type="Pfam" id="PF07669">
    <property type="entry name" value="Eco57I"/>
    <property type="match status" value="1"/>
</dbReference>
<proteinExistence type="predicted"/>
<dbReference type="Proteomes" id="UP000728968">
    <property type="component" value="Unassembled WGS sequence"/>
</dbReference>
<organism evidence="7 8">
    <name type="scientific">Fusobacterium mortiferum</name>
    <dbReference type="NCBI Taxonomy" id="850"/>
    <lineage>
        <taxon>Bacteria</taxon>
        <taxon>Fusobacteriati</taxon>
        <taxon>Fusobacteriota</taxon>
        <taxon>Fusobacteriia</taxon>
        <taxon>Fusobacteriales</taxon>
        <taxon>Fusobacteriaceae</taxon>
        <taxon>Fusobacterium</taxon>
    </lineage>
</organism>
<name>A0ABS2G522_FUSMR</name>
<evidence type="ECO:0000313" key="7">
    <source>
        <dbReference type="EMBL" id="MBM6876120.1"/>
    </source>
</evidence>
<evidence type="ECO:0000256" key="2">
    <source>
        <dbReference type="ARBA" id="ARBA00022603"/>
    </source>
</evidence>
<comment type="catalytic activity">
    <reaction evidence="5">
        <text>a 2'-deoxyadenosine in DNA + S-adenosyl-L-methionine = an N(6)-methyl-2'-deoxyadenosine in DNA + S-adenosyl-L-homocysteine + H(+)</text>
        <dbReference type="Rhea" id="RHEA:15197"/>
        <dbReference type="Rhea" id="RHEA-COMP:12418"/>
        <dbReference type="Rhea" id="RHEA-COMP:12419"/>
        <dbReference type="ChEBI" id="CHEBI:15378"/>
        <dbReference type="ChEBI" id="CHEBI:57856"/>
        <dbReference type="ChEBI" id="CHEBI:59789"/>
        <dbReference type="ChEBI" id="CHEBI:90615"/>
        <dbReference type="ChEBI" id="CHEBI:90616"/>
        <dbReference type="EC" id="2.1.1.72"/>
    </reaction>
</comment>
<dbReference type="Gene3D" id="3.40.50.150">
    <property type="entry name" value="Vaccinia Virus protein VP39"/>
    <property type="match status" value="1"/>
</dbReference>
<keyword evidence="2 7" id="KW-0489">Methyltransferase</keyword>
<comment type="caution">
    <text evidence="7">The sequence shown here is derived from an EMBL/GenBank/DDBJ whole genome shotgun (WGS) entry which is preliminary data.</text>
</comment>
<sequence>YEEYNKIYERALDKEKEVLEKVYDRVDRDTFVLNKEELVKLDNKTESELLARAFNLPKYFKEWGNGDKKFLRTLFDNHSKNDKENGKTFFEDYLEVLFYNNFSEDRGELQYSTEFDSRIPFLNGGLFDPYGDYKWRETKFNLKDELFSNEDKTGILDIFDRYNFTINENDSYETEVAVDPEMLGKVFENLLDVSDRKSKGAFYTPREIVRYMTNESIMNYLLTNLEGKDITKDDLEYLFSLGEFTKEYDQQIFEKDYLSDNKPLSKDIFGMPRNIIANSKLIDELLIKVKIADPACGSGAFPLGILNEIVRARNVLTFYINMIEVLKEKDEKNYWKRIDKKQKERKLYKLKLETIQNCLYGVDIEPSAIDITKLRLWLSIIVDSDNNNVRPLPNLDFNFMIGNSLIDEFEGMKLFDESLLNEVGEEGELEQKQLIKESKLFQSTLFKTDEERKQDILKVIFKKQAEYFNERNSGKKKELKREIEGLENFLIETTLRLNGNEKKLEEIKKGRKERRKPYFLWKLEFAKVFRENGGFDIVIGNPPYIGFQKVPHKDINKKLFYSANGKYDFYILFIEKAYSLLKEKGYISYICPSYFYKRNYGEKLREFILKNSRLRFIIDFEDTQIFETAQTYTCIFLFEKTKENKGNLIQVGNSIYAKEKTFISQENLKEPQWIIKNDGESLIIEKLKNESPLKLKDITLSISQGIVTGDNSVFLITDSLLKKENINMNFLKKAYKGKDIGKTK</sequence>
<dbReference type="PROSITE" id="PS00092">
    <property type="entry name" value="N6_MTASE"/>
    <property type="match status" value="1"/>
</dbReference>
<dbReference type="PANTHER" id="PTHR33841">
    <property type="entry name" value="DNA METHYLTRANSFERASE YEEA-RELATED"/>
    <property type="match status" value="1"/>
</dbReference>
<protein>
    <recommendedName>
        <fullName evidence="1">site-specific DNA-methyltransferase (adenine-specific)</fullName>
        <ecNumber evidence="1">2.1.1.72</ecNumber>
    </recommendedName>
</protein>
<dbReference type="GO" id="GO:0032259">
    <property type="term" value="P:methylation"/>
    <property type="evidence" value="ECO:0007669"/>
    <property type="project" value="UniProtKB-KW"/>
</dbReference>
<dbReference type="EC" id="2.1.1.72" evidence="1"/>
<accession>A0ABS2G522</accession>
<feature type="domain" description="Type II methyltransferase M.TaqI-like" evidence="6">
    <location>
        <begin position="357"/>
        <end position="626"/>
    </location>
</feature>
<evidence type="ECO:0000256" key="4">
    <source>
        <dbReference type="ARBA" id="ARBA00022691"/>
    </source>
</evidence>
<evidence type="ECO:0000256" key="5">
    <source>
        <dbReference type="ARBA" id="ARBA00047942"/>
    </source>
</evidence>
<feature type="non-terminal residue" evidence="7">
    <location>
        <position position="744"/>
    </location>
</feature>
<keyword evidence="3" id="KW-0808">Transferase</keyword>
<keyword evidence="4" id="KW-0949">S-adenosyl-L-methionine</keyword>
<dbReference type="RefSeq" id="WP_204716748.1">
    <property type="nucleotide sequence ID" value="NZ_JACJLT010000185.1"/>
</dbReference>
<keyword evidence="8" id="KW-1185">Reference proteome</keyword>
<dbReference type="SUPFAM" id="SSF53335">
    <property type="entry name" value="S-adenosyl-L-methionine-dependent methyltransferases"/>
    <property type="match status" value="1"/>
</dbReference>
<evidence type="ECO:0000256" key="3">
    <source>
        <dbReference type="ARBA" id="ARBA00022679"/>
    </source>
</evidence>
<evidence type="ECO:0000259" key="6">
    <source>
        <dbReference type="Pfam" id="PF07669"/>
    </source>
</evidence>
<evidence type="ECO:0000313" key="8">
    <source>
        <dbReference type="Proteomes" id="UP000728968"/>
    </source>
</evidence>
<dbReference type="InterPro" id="IPR050953">
    <property type="entry name" value="N4_N6_ade-DNA_methylase"/>
</dbReference>
<reference evidence="7 8" key="1">
    <citation type="journal article" date="2021" name="Sci. Rep.">
        <title>The distribution of antibiotic resistance genes in chicken gut microbiota commensals.</title>
        <authorList>
            <person name="Juricova H."/>
            <person name="Matiasovicova J."/>
            <person name="Kubasova T."/>
            <person name="Cejkova D."/>
            <person name="Rychlik I."/>
        </authorList>
    </citation>
    <scope>NUCLEOTIDE SEQUENCE [LARGE SCALE GENOMIC DNA]</scope>
    <source>
        <strain evidence="7 8">An425</strain>
    </source>
</reference>
<gene>
    <name evidence="7" type="ORF">H6A04_10780</name>
</gene>
<dbReference type="PANTHER" id="PTHR33841:SF1">
    <property type="entry name" value="DNA METHYLTRANSFERASE A"/>
    <property type="match status" value="1"/>
</dbReference>
<dbReference type="PRINTS" id="PR00507">
    <property type="entry name" value="N12N6MTFRASE"/>
</dbReference>
<feature type="non-terminal residue" evidence="7">
    <location>
        <position position="1"/>
    </location>
</feature>
<dbReference type="GO" id="GO:0008168">
    <property type="term" value="F:methyltransferase activity"/>
    <property type="evidence" value="ECO:0007669"/>
    <property type="project" value="UniProtKB-KW"/>
</dbReference>
<dbReference type="InterPro" id="IPR029063">
    <property type="entry name" value="SAM-dependent_MTases_sf"/>
</dbReference>